<evidence type="ECO:0008006" key="3">
    <source>
        <dbReference type="Google" id="ProtNLM"/>
    </source>
</evidence>
<dbReference type="Proteomes" id="UP000800200">
    <property type="component" value="Unassembled WGS sequence"/>
</dbReference>
<sequence>GTTRYASINAHLGVEQSPRDDMESLGYVLIYFLRGFLPWQGLKAETQEHKEKLILERKQSATDWGLYKDIPEEFKKYSEHVRSLQSDEKPNYVYLRRLFRNLFRRRSYEYDHVFDWTKLKFLDYLERNKGPDDG</sequence>
<reference evidence="1" key="1">
    <citation type="journal article" date="2020" name="Stud. Mycol.">
        <title>101 Dothideomycetes genomes: a test case for predicting lifestyles and emergence of pathogens.</title>
        <authorList>
            <person name="Haridas S."/>
            <person name="Albert R."/>
            <person name="Binder M."/>
            <person name="Bloem J."/>
            <person name="Labutti K."/>
            <person name="Salamov A."/>
            <person name="Andreopoulos B."/>
            <person name="Baker S."/>
            <person name="Barry K."/>
            <person name="Bills G."/>
            <person name="Bluhm B."/>
            <person name="Cannon C."/>
            <person name="Castanera R."/>
            <person name="Culley D."/>
            <person name="Daum C."/>
            <person name="Ezra D."/>
            <person name="Gonzalez J."/>
            <person name="Henrissat B."/>
            <person name="Kuo A."/>
            <person name="Liang C."/>
            <person name="Lipzen A."/>
            <person name="Lutzoni F."/>
            <person name="Magnuson J."/>
            <person name="Mondo S."/>
            <person name="Nolan M."/>
            <person name="Ohm R."/>
            <person name="Pangilinan J."/>
            <person name="Park H.-J."/>
            <person name="Ramirez L."/>
            <person name="Alfaro M."/>
            <person name="Sun H."/>
            <person name="Tritt A."/>
            <person name="Yoshinaga Y."/>
            <person name="Zwiers L.-H."/>
            <person name="Turgeon B."/>
            <person name="Goodwin S."/>
            <person name="Spatafora J."/>
            <person name="Crous P."/>
            <person name="Grigoriev I."/>
        </authorList>
    </citation>
    <scope>NUCLEOTIDE SEQUENCE</scope>
    <source>
        <strain evidence="1">CBS 207.26</strain>
    </source>
</reference>
<dbReference type="InterPro" id="IPR011009">
    <property type="entry name" value="Kinase-like_dom_sf"/>
</dbReference>
<gene>
    <name evidence="1" type="ORF">K469DRAFT_555692</name>
</gene>
<dbReference type="EMBL" id="ML994616">
    <property type="protein sequence ID" value="KAF2191639.1"/>
    <property type="molecule type" value="Genomic_DNA"/>
</dbReference>
<dbReference type="AlphaFoldDB" id="A0A6A6ELP0"/>
<dbReference type="Gene3D" id="1.10.510.10">
    <property type="entry name" value="Transferase(Phosphotransferase) domain 1"/>
    <property type="match status" value="1"/>
</dbReference>
<keyword evidence="2" id="KW-1185">Reference proteome</keyword>
<dbReference type="InterPro" id="IPR050235">
    <property type="entry name" value="CK1_Ser-Thr_kinase"/>
</dbReference>
<accession>A0A6A6ELP0</accession>
<protein>
    <recommendedName>
        <fullName evidence="3">Non-specific serine/threonine protein kinase</fullName>
    </recommendedName>
</protein>
<evidence type="ECO:0000313" key="1">
    <source>
        <dbReference type="EMBL" id="KAF2191639.1"/>
    </source>
</evidence>
<dbReference type="SUPFAM" id="SSF56112">
    <property type="entry name" value="Protein kinase-like (PK-like)"/>
    <property type="match status" value="1"/>
</dbReference>
<dbReference type="PANTHER" id="PTHR11909">
    <property type="entry name" value="CASEIN KINASE-RELATED"/>
    <property type="match status" value="1"/>
</dbReference>
<dbReference type="OrthoDB" id="5800476at2759"/>
<organism evidence="1 2">
    <name type="scientific">Zopfia rhizophila CBS 207.26</name>
    <dbReference type="NCBI Taxonomy" id="1314779"/>
    <lineage>
        <taxon>Eukaryota</taxon>
        <taxon>Fungi</taxon>
        <taxon>Dikarya</taxon>
        <taxon>Ascomycota</taxon>
        <taxon>Pezizomycotina</taxon>
        <taxon>Dothideomycetes</taxon>
        <taxon>Dothideomycetes incertae sedis</taxon>
        <taxon>Zopfiaceae</taxon>
        <taxon>Zopfia</taxon>
    </lineage>
</organism>
<proteinExistence type="predicted"/>
<name>A0A6A6ELP0_9PEZI</name>
<evidence type="ECO:0000313" key="2">
    <source>
        <dbReference type="Proteomes" id="UP000800200"/>
    </source>
</evidence>
<feature type="non-terminal residue" evidence="1">
    <location>
        <position position="1"/>
    </location>
</feature>